<feature type="transmembrane region" description="Helical" evidence="2">
    <location>
        <begin position="114"/>
        <end position="144"/>
    </location>
</feature>
<evidence type="ECO:0000313" key="5">
    <source>
        <dbReference type="Proteomes" id="UP001164746"/>
    </source>
</evidence>
<dbReference type="EMBL" id="CP111022">
    <property type="protein sequence ID" value="WAR19649.1"/>
    <property type="molecule type" value="Genomic_DNA"/>
</dbReference>
<gene>
    <name evidence="4" type="ORF">MAR_001487</name>
</gene>
<feature type="transmembrane region" description="Helical" evidence="2">
    <location>
        <begin position="50"/>
        <end position="70"/>
    </location>
</feature>
<feature type="compositionally biased region" description="Basic and acidic residues" evidence="1">
    <location>
        <begin position="1513"/>
        <end position="1522"/>
    </location>
</feature>
<feature type="compositionally biased region" description="Basic and acidic residues" evidence="1">
    <location>
        <begin position="737"/>
        <end position="754"/>
    </location>
</feature>
<feature type="domain" description="Protein kinase" evidence="3">
    <location>
        <begin position="259"/>
        <end position="647"/>
    </location>
</feature>
<feature type="region of interest" description="Disordered" evidence="1">
    <location>
        <begin position="1307"/>
        <end position="1328"/>
    </location>
</feature>
<keyword evidence="2" id="KW-1133">Transmembrane helix</keyword>
<dbReference type="PROSITE" id="PS50011">
    <property type="entry name" value="PROTEIN_KINASE_DOM"/>
    <property type="match status" value="1"/>
</dbReference>
<feature type="compositionally biased region" description="Polar residues" evidence="1">
    <location>
        <begin position="698"/>
        <end position="708"/>
    </location>
</feature>
<accession>A0ABY7FE68</accession>
<dbReference type="Gene3D" id="1.10.510.10">
    <property type="entry name" value="Transferase(Phosphotransferase) domain 1"/>
    <property type="match status" value="1"/>
</dbReference>
<feature type="region of interest" description="Disordered" evidence="1">
    <location>
        <begin position="1102"/>
        <end position="1122"/>
    </location>
</feature>
<feature type="region of interest" description="Disordered" evidence="1">
    <location>
        <begin position="1181"/>
        <end position="1254"/>
    </location>
</feature>
<feature type="compositionally biased region" description="Basic and acidic residues" evidence="1">
    <location>
        <begin position="1664"/>
        <end position="1676"/>
    </location>
</feature>
<feature type="compositionally biased region" description="Basic residues" evidence="1">
    <location>
        <begin position="672"/>
        <end position="683"/>
    </location>
</feature>
<dbReference type="InterPro" id="IPR000719">
    <property type="entry name" value="Prot_kinase_dom"/>
</dbReference>
<feature type="transmembrane region" description="Helical" evidence="2">
    <location>
        <begin position="12"/>
        <end position="29"/>
    </location>
</feature>
<keyword evidence="2" id="KW-0472">Membrane</keyword>
<dbReference type="InterPro" id="IPR011009">
    <property type="entry name" value="Kinase-like_dom_sf"/>
</dbReference>
<proteinExistence type="predicted"/>
<feature type="compositionally biased region" description="Low complexity" evidence="1">
    <location>
        <begin position="1628"/>
        <end position="1640"/>
    </location>
</feature>
<dbReference type="PANTHER" id="PTHR24361">
    <property type="entry name" value="MITOGEN-ACTIVATED KINASE KINASE KINASE"/>
    <property type="match status" value="1"/>
</dbReference>
<feature type="region of interest" description="Disordered" evidence="1">
    <location>
        <begin position="1619"/>
        <end position="1691"/>
    </location>
</feature>
<name>A0ABY7FE68_MYAAR</name>
<feature type="transmembrane region" description="Helical" evidence="2">
    <location>
        <begin position="76"/>
        <end position="102"/>
    </location>
</feature>
<feature type="compositionally biased region" description="Basic and acidic residues" evidence="1">
    <location>
        <begin position="1457"/>
        <end position="1470"/>
    </location>
</feature>
<dbReference type="Proteomes" id="UP001164746">
    <property type="component" value="Chromosome 11"/>
</dbReference>
<feature type="compositionally biased region" description="Basic and acidic residues" evidence="1">
    <location>
        <begin position="1107"/>
        <end position="1118"/>
    </location>
</feature>
<keyword evidence="5" id="KW-1185">Reference proteome</keyword>
<feature type="region of interest" description="Disordered" evidence="1">
    <location>
        <begin position="626"/>
        <end position="754"/>
    </location>
</feature>
<feature type="compositionally biased region" description="Basic and acidic residues" evidence="1">
    <location>
        <begin position="686"/>
        <end position="696"/>
    </location>
</feature>
<feature type="compositionally biased region" description="Polar residues" evidence="1">
    <location>
        <begin position="1425"/>
        <end position="1448"/>
    </location>
</feature>
<dbReference type="InterPro" id="IPR053235">
    <property type="entry name" value="Ser_Thr_kinase"/>
</dbReference>
<evidence type="ECO:0000313" key="4">
    <source>
        <dbReference type="EMBL" id="WAR19649.1"/>
    </source>
</evidence>
<feature type="transmembrane region" description="Helical" evidence="2">
    <location>
        <begin position="222"/>
        <end position="243"/>
    </location>
</feature>
<keyword evidence="2" id="KW-0812">Transmembrane</keyword>
<evidence type="ECO:0000259" key="3">
    <source>
        <dbReference type="PROSITE" id="PS50011"/>
    </source>
</evidence>
<feature type="compositionally biased region" description="Basic and acidic residues" evidence="1">
    <location>
        <begin position="658"/>
        <end position="671"/>
    </location>
</feature>
<sequence length="1865" mass="208901">MATEDDTLTVVLFLISSFALVLNILSSIVKLCRDFSNPKLWRYSLLYQNIAYCFLSIGLIALCAFLYFDVKQLCDTAGFCLLFGLFQTSLAYLTTGIILLSIQNPGKPSSLTKFHRNVVIVIIAPEVVIGAVIASLPFVSSALFDTNDDFDVTCFPVRDHGQQGAAFGTLLVAIWWIILAAIIICDIILVLKLWKFNNRVNSAQNNVWQSQLIAQGKTLIKVLLIDHIAFVLVILSITVAIYVDLTFFKVNQTWIVTTSLALTSTLHGVLSNVTDVMWTACCCRYGGVVKEPHRKLKKLELMKIEAPGKLRMKATWTVYGVDHLKSWAQEIVMLGMLRRTQHPSLIQCLWTNSSNPYYETMTLISGDIITSDSRIICLEMTNGGSLQDFLQKCELPLPEPCQRMIVHDIAEGLFYLHHENILHNNLNTSAIYLKGSLQSMVLRAAIGDFEDAQIYGTLQQSFDSSIRDKKYFFLPDIRSFALIALEILGKMCEKKFQNRYVNYNTDHVPLKMNLENVISDEDDEFEAQYCYDAEDTHRMFQAISPDNDEESDESYESDASENDFEAIRQTQGSMANLMDRSRPMSPVSYSGRNLGTPESVKLSNDYIEVDCEIVKYNAKDNLKQMVRPMSPKVRPMSPKAKPRSPKQSKTGANAGIRKGPEVLEPKPERPKAKATSRKARKGISKSSEDIVQREVLDSMQQRSVSTGQVAKDSNRCVSPDPMMDERLQELRNAAKSNSKDGKKDRKFSFRRKKSEENVMQKEAFVLTTQEQEGKRKDGKWLSKPTSILKSITGNDNTVSVFKAKTNDEENHLDAIEEEDIQGGQTFVNNPPIIRTKEKQKAEVWDIIDEQYYKQVNKKAINKLKKTISSESKSSLWSFISTAEDLDDDDLDDILECLPGMTEPEEFRKSEIKVSEIIAEREKATRAAETKKRFTLADLNKSKFELIDYYDMLKTKQITIHDVPEDKREMLLNVVELKKEEKLKREGRFVPPTVLKSDELYDNNMSPGGAMVDTTSGGKVKLVSFRQNQTNSSPQRAPTEPVKGMRAMSAPLKRPRTPLHKPQSAQNVSKTPEVNPAFTDTRAITVAKRNKARVALKRALNNKGAQSFRDRNERDRERVQNSTGDLSVKYATIRKISVNGAEGETDTDTSEVVTVPVPTSDSFSFTNSKPVLNTKDVKRYHSFSSNESGSSGVSLTRTRNPDISFTSGEASSLSSQAESDHYETDMETVSKAYNKGNKNLVKGPSSRVDSGFDSGSMSSEMSDAFMNRNKHLNTHTPINHNKGVLNSWARNYKPVDSLPNSPYNFSNKFIPPAKNHHSGQEKIKSNVKIVSSKESVQKDVFDNRSVDSGFSHSAKSKKHESPYMKSENNQRGRKRNVKKNQDIRSLNMSPVGRSRSPTTSRPLSPPSRPLSPSSYRPLSPDARPMSPNSCQMSPSTRPMSPNVRPTSPISRPLSPNIRHTEVRQSRYDKRSMSPPARVMSPSPSIKPTKSGDSSFAPGRKLIKPPSPAPHHRAKSMDAVDRSMQHSGASMRGRSLSPPPVTINSSEDSSASRASKRYRELVKQGVPMRTSVVEASPTREGNPDLRIVEDTESRPGTADSVSGRPFTAEELYENLEANGFFSNRRRSRSPAKSASPSRSMSPGTDSNGQADRRKDKRKQKQLSLEELVREKPISERKSKATAHRSASKNHLAVSEEAYLNQPLTSEESETCSIKTNKSTNSVHSGAKPKVMVDAEMVIDRIFSQNQPETYEIDVEVEAALGLDKDPFKSVNELYLNDKSPDTTDLDNIPLLNGVNQRHIHGCLELVSGLHVITVRDLLPASKDSFETLRNKLQQLLDVIQKCWLMDVPPSSGDLVEQLTDPVTETEL</sequence>
<feature type="compositionally biased region" description="Low complexity" evidence="1">
    <location>
        <begin position="1392"/>
        <end position="1401"/>
    </location>
</feature>
<feature type="compositionally biased region" description="Polar residues" evidence="1">
    <location>
        <begin position="1194"/>
        <end position="1216"/>
    </location>
</feature>
<reference evidence="4" key="1">
    <citation type="submission" date="2022-11" db="EMBL/GenBank/DDBJ databases">
        <title>Centuries of genome instability and evolution in soft-shell clam transmissible cancer (bioRxiv).</title>
        <authorList>
            <person name="Hart S.F.M."/>
            <person name="Yonemitsu M.A."/>
            <person name="Giersch R.M."/>
            <person name="Beal B.F."/>
            <person name="Arriagada G."/>
            <person name="Davis B.W."/>
            <person name="Ostrander E.A."/>
            <person name="Goff S.P."/>
            <person name="Metzger M.J."/>
        </authorList>
    </citation>
    <scope>NUCLEOTIDE SEQUENCE</scope>
    <source>
        <strain evidence="4">MELC-2E11</strain>
        <tissue evidence="4">Siphon/mantle</tissue>
    </source>
</reference>
<evidence type="ECO:0000256" key="2">
    <source>
        <dbReference type="SAM" id="Phobius"/>
    </source>
</evidence>
<dbReference type="PANTHER" id="PTHR24361:SF785">
    <property type="entry name" value="DUAL SPECIFICITY MITOGEN-ACTIVATED PROTEIN KINASE KINASE 1"/>
    <property type="match status" value="1"/>
</dbReference>
<feature type="transmembrane region" description="Helical" evidence="2">
    <location>
        <begin position="164"/>
        <end position="191"/>
    </location>
</feature>
<feature type="region of interest" description="Disordered" evidence="1">
    <location>
        <begin position="573"/>
        <end position="596"/>
    </location>
</feature>
<feature type="region of interest" description="Disordered" evidence="1">
    <location>
        <begin position="1342"/>
        <end position="1603"/>
    </location>
</feature>
<feature type="compositionally biased region" description="Low complexity" evidence="1">
    <location>
        <begin position="1181"/>
        <end position="1193"/>
    </location>
</feature>
<protein>
    <recommendedName>
        <fullName evidence="3">Protein kinase domain-containing protein</fullName>
    </recommendedName>
</protein>
<dbReference type="Pfam" id="PF00069">
    <property type="entry name" value="Pkinase"/>
    <property type="match status" value="1"/>
</dbReference>
<feature type="compositionally biased region" description="Low complexity" evidence="1">
    <location>
        <begin position="1409"/>
        <end position="1419"/>
    </location>
</feature>
<organism evidence="4 5">
    <name type="scientific">Mya arenaria</name>
    <name type="common">Soft-shell clam</name>
    <dbReference type="NCBI Taxonomy" id="6604"/>
    <lineage>
        <taxon>Eukaryota</taxon>
        <taxon>Metazoa</taxon>
        <taxon>Spiralia</taxon>
        <taxon>Lophotrochozoa</taxon>
        <taxon>Mollusca</taxon>
        <taxon>Bivalvia</taxon>
        <taxon>Autobranchia</taxon>
        <taxon>Heteroconchia</taxon>
        <taxon>Euheterodonta</taxon>
        <taxon>Imparidentia</taxon>
        <taxon>Neoheterodontei</taxon>
        <taxon>Myida</taxon>
        <taxon>Myoidea</taxon>
        <taxon>Myidae</taxon>
        <taxon>Mya</taxon>
    </lineage>
</organism>
<evidence type="ECO:0000256" key="1">
    <source>
        <dbReference type="SAM" id="MobiDB-lite"/>
    </source>
</evidence>
<feature type="compositionally biased region" description="Polar residues" evidence="1">
    <location>
        <begin position="1062"/>
        <end position="1071"/>
    </location>
</feature>
<feature type="compositionally biased region" description="Basic and acidic residues" evidence="1">
    <location>
        <begin position="1579"/>
        <end position="1591"/>
    </location>
</feature>
<dbReference type="CDD" id="cd00637">
    <property type="entry name" value="7tm_classA_rhodopsin-like"/>
    <property type="match status" value="1"/>
</dbReference>
<feature type="compositionally biased region" description="Polar residues" evidence="1">
    <location>
        <begin position="1480"/>
        <end position="1492"/>
    </location>
</feature>
<dbReference type="SUPFAM" id="SSF56112">
    <property type="entry name" value="Protein kinase-like (PK-like)"/>
    <property type="match status" value="1"/>
</dbReference>
<feature type="region of interest" description="Disordered" evidence="1">
    <location>
        <begin position="1052"/>
        <end position="1072"/>
    </location>
</feature>